<dbReference type="InterPro" id="IPR052894">
    <property type="entry name" value="AsmA-related"/>
</dbReference>
<gene>
    <name evidence="4" type="ordered locus">Dalk_3707</name>
</gene>
<dbReference type="eggNOG" id="COG2982">
    <property type="taxonomic scope" value="Bacteria"/>
</dbReference>
<dbReference type="EMBL" id="CP001322">
    <property type="protein sequence ID" value="ACL05395.1"/>
    <property type="molecule type" value="Genomic_DNA"/>
</dbReference>
<feature type="domain" description="AsmA" evidence="3">
    <location>
        <begin position="5"/>
        <end position="559"/>
    </location>
</feature>
<evidence type="ECO:0000256" key="2">
    <source>
        <dbReference type="SAM" id="Phobius"/>
    </source>
</evidence>
<keyword evidence="2" id="KW-0472">Membrane</keyword>
<dbReference type="Proteomes" id="UP000000739">
    <property type="component" value="Chromosome"/>
</dbReference>
<dbReference type="GO" id="GO:0090313">
    <property type="term" value="P:regulation of protein targeting to membrane"/>
    <property type="evidence" value="ECO:0007669"/>
    <property type="project" value="TreeGrafter"/>
</dbReference>
<evidence type="ECO:0000313" key="5">
    <source>
        <dbReference type="Proteomes" id="UP000000739"/>
    </source>
</evidence>
<protein>
    <submittedName>
        <fullName evidence="4">AsmA family protein</fullName>
    </submittedName>
</protein>
<dbReference type="PANTHER" id="PTHR30441:SF4">
    <property type="entry name" value="PROTEIN ASMA"/>
    <property type="match status" value="1"/>
</dbReference>
<sequence>MAKRRVIKWTIGIIAALVVLCVGGIAYVLSTLDLNQFKADIETNVQNATGRKLNLAGDVELKIGFSPALTVESVSFANAEWGSQPNLASIDRLEVQVAVLPLLSGAVKIKRLILIKPEILIETNKDGKSNLDFGDSEKTAASSESSPKEATEPSSGQTGSGLNIDVEEFVLQDARLTYKDGQSGSSQELALSLVKASLDSANKLTLSVSGAYNGQPFEVNGETGGLEDAMNPKADWPLNITAKAGGAVVTVKGAIQDLNGPAGIALAFNAEGKSLADLNALSGASLPDLGKYALSGKLADAGSKSYKITGLKGQLGESDISGEAALDMSGKRPNIVLSLTSKALDLRPFLPDKSQEVEKPKSKPAAEPKKKSDRVLPNDPLPTDLLLLADAKGDIKVETVQLQDFALTDIWLDFALKNGTLDVSSLKAAGGEGTLDMTLKAAAKGNSLDLAGKAVLDQLDIGGLLGFLGVTDAFKGNLDMDLEFAGKGASVRDIMGGLDGFLSISVKDGQLQNKYLDLLGGDMATGFLRMINPVAEKKDYTKVNCLIARLNVVKGEAQTKVMVMDTEYMSVVGDGTIDFETERLNMSLDPMPKKGVLSGVNIDVSFSMSELAQPFALGGTLASPKLVLDHTKAVLTLGKGVGGALLFGPAGAAAALLSTGQSDENPCESAAKAAEQGTKYQGEESEKGAAEKAADSVVNEIKGVGKGLKNLFSQ</sequence>
<dbReference type="PANTHER" id="PTHR30441">
    <property type="entry name" value="DUF748 DOMAIN-CONTAINING PROTEIN"/>
    <property type="match status" value="1"/>
</dbReference>
<name>B8FLP1_DESAL</name>
<dbReference type="Pfam" id="PF05170">
    <property type="entry name" value="AsmA"/>
    <property type="match status" value="1"/>
</dbReference>
<feature type="region of interest" description="Disordered" evidence="1">
    <location>
        <begin position="664"/>
        <end position="694"/>
    </location>
</feature>
<keyword evidence="5" id="KW-1185">Reference proteome</keyword>
<dbReference type="KEGG" id="dal:Dalk_3707"/>
<proteinExistence type="predicted"/>
<keyword evidence="2" id="KW-1133">Transmembrane helix</keyword>
<accession>B8FLP1</accession>
<organism evidence="4 5">
    <name type="scientific">Desulfatibacillum aliphaticivorans</name>
    <dbReference type="NCBI Taxonomy" id="218208"/>
    <lineage>
        <taxon>Bacteria</taxon>
        <taxon>Pseudomonadati</taxon>
        <taxon>Thermodesulfobacteriota</taxon>
        <taxon>Desulfobacteria</taxon>
        <taxon>Desulfobacterales</taxon>
        <taxon>Desulfatibacillaceae</taxon>
        <taxon>Desulfatibacillum</taxon>
    </lineage>
</organism>
<dbReference type="AlphaFoldDB" id="B8FLP1"/>
<dbReference type="HOGENOM" id="CLU_017234_2_0_7"/>
<feature type="compositionally biased region" description="Basic and acidic residues" evidence="1">
    <location>
        <begin position="353"/>
        <end position="376"/>
    </location>
</feature>
<feature type="compositionally biased region" description="Basic and acidic residues" evidence="1">
    <location>
        <begin position="681"/>
        <end position="694"/>
    </location>
</feature>
<dbReference type="RefSeq" id="WP_015948449.1">
    <property type="nucleotide sequence ID" value="NC_011768.1"/>
</dbReference>
<dbReference type="GO" id="GO:0005886">
    <property type="term" value="C:plasma membrane"/>
    <property type="evidence" value="ECO:0007669"/>
    <property type="project" value="TreeGrafter"/>
</dbReference>
<evidence type="ECO:0000256" key="1">
    <source>
        <dbReference type="SAM" id="MobiDB-lite"/>
    </source>
</evidence>
<feature type="compositionally biased region" description="Polar residues" evidence="1">
    <location>
        <begin position="152"/>
        <end position="161"/>
    </location>
</feature>
<feature type="region of interest" description="Disordered" evidence="1">
    <location>
        <begin position="350"/>
        <end position="378"/>
    </location>
</feature>
<feature type="region of interest" description="Disordered" evidence="1">
    <location>
        <begin position="131"/>
        <end position="162"/>
    </location>
</feature>
<feature type="transmembrane region" description="Helical" evidence="2">
    <location>
        <begin position="7"/>
        <end position="29"/>
    </location>
</feature>
<evidence type="ECO:0000259" key="3">
    <source>
        <dbReference type="Pfam" id="PF05170"/>
    </source>
</evidence>
<dbReference type="InterPro" id="IPR007844">
    <property type="entry name" value="AsmA"/>
</dbReference>
<evidence type="ECO:0000313" key="4">
    <source>
        <dbReference type="EMBL" id="ACL05395.1"/>
    </source>
</evidence>
<reference evidence="4 5" key="1">
    <citation type="journal article" date="2012" name="Environ. Microbiol.">
        <title>The genome sequence of Desulfatibacillum alkenivorans AK-01: a blueprint for anaerobic alkane oxidation.</title>
        <authorList>
            <person name="Callaghan A.V."/>
            <person name="Morris B.E."/>
            <person name="Pereira I.A."/>
            <person name="McInerney M.J."/>
            <person name="Austin R.N."/>
            <person name="Groves J.T."/>
            <person name="Kukor J.J."/>
            <person name="Suflita J.M."/>
            <person name="Young L.Y."/>
            <person name="Zylstra G.J."/>
            <person name="Wawrik B."/>
        </authorList>
    </citation>
    <scope>NUCLEOTIDE SEQUENCE [LARGE SCALE GENOMIC DNA]</scope>
    <source>
        <strain evidence="4 5">AK-01</strain>
    </source>
</reference>
<keyword evidence="2" id="KW-0812">Transmembrane</keyword>